<name>A0A1H5EEY4_PSEAG</name>
<dbReference type="CDD" id="cd03811">
    <property type="entry name" value="GT4_GT28_WabH-like"/>
    <property type="match status" value="1"/>
</dbReference>
<dbReference type="EMBL" id="FNSC01000001">
    <property type="protein sequence ID" value="SED89570.1"/>
    <property type="molecule type" value="Genomic_DNA"/>
</dbReference>
<dbReference type="STRING" id="53406.SAMN05421553_3586"/>
<evidence type="ECO:0000259" key="4">
    <source>
        <dbReference type="Pfam" id="PF00534"/>
    </source>
</evidence>
<dbReference type="PANTHER" id="PTHR12526:SF640">
    <property type="entry name" value="COLANIC ACID BIOSYNTHESIS GLYCOSYLTRANSFERASE WCAL-RELATED"/>
    <property type="match status" value="1"/>
</dbReference>
<dbReference type="PANTHER" id="PTHR12526">
    <property type="entry name" value="GLYCOSYLTRANSFERASE"/>
    <property type="match status" value="1"/>
</dbReference>
<feature type="domain" description="Glycosyltransferase subfamily 4-like N-terminal" evidence="5">
    <location>
        <begin position="18"/>
        <end position="176"/>
    </location>
</feature>
<proteinExistence type="inferred from homology"/>
<evidence type="ECO:0000313" key="6">
    <source>
        <dbReference type="EMBL" id="SED89570.1"/>
    </source>
</evidence>
<keyword evidence="3" id="KW-0808">Transferase</keyword>
<accession>A0A1H5EEY4</accession>
<feature type="domain" description="Glycosyl transferase family 1" evidence="4">
    <location>
        <begin position="189"/>
        <end position="350"/>
    </location>
</feature>
<keyword evidence="7" id="KW-1185">Reference proteome</keyword>
<dbReference type="InterPro" id="IPR028098">
    <property type="entry name" value="Glyco_trans_4-like_N"/>
</dbReference>
<evidence type="ECO:0000256" key="1">
    <source>
        <dbReference type="ARBA" id="ARBA00009481"/>
    </source>
</evidence>
<dbReference type="SUPFAM" id="SSF53756">
    <property type="entry name" value="UDP-Glycosyltransferase/glycogen phosphorylase"/>
    <property type="match status" value="1"/>
</dbReference>
<evidence type="ECO:0000259" key="5">
    <source>
        <dbReference type="Pfam" id="PF13439"/>
    </source>
</evidence>
<gene>
    <name evidence="6" type="ORF">SAMN05421553_3586</name>
</gene>
<dbReference type="GO" id="GO:0016757">
    <property type="term" value="F:glycosyltransferase activity"/>
    <property type="evidence" value="ECO:0007669"/>
    <property type="project" value="UniProtKB-KW"/>
</dbReference>
<evidence type="ECO:0000256" key="2">
    <source>
        <dbReference type="ARBA" id="ARBA00022676"/>
    </source>
</evidence>
<dbReference type="InterPro" id="IPR001296">
    <property type="entry name" value="Glyco_trans_1"/>
</dbReference>
<evidence type="ECO:0000313" key="7">
    <source>
        <dbReference type="Proteomes" id="UP000242849"/>
    </source>
</evidence>
<dbReference type="Proteomes" id="UP000242849">
    <property type="component" value="Unassembled WGS sequence"/>
</dbReference>
<dbReference type="Gene3D" id="3.40.50.2000">
    <property type="entry name" value="Glycogen Phosphorylase B"/>
    <property type="match status" value="2"/>
</dbReference>
<protein>
    <submittedName>
        <fullName evidence="6">Uncharacterized protein</fullName>
    </submittedName>
</protein>
<dbReference type="Pfam" id="PF13439">
    <property type="entry name" value="Glyco_transf_4"/>
    <property type="match status" value="1"/>
</dbReference>
<dbReference type="RefSeq" id="WP_090385081.1">
    <property type="nucleotide sequence ID" value="NZ_CP156749.1"/>
</dbReference>
<sequence>MSSSTPILFTHYGDDWIRGSERCLLDLLSHLDRKRFTPYLWCNSPVMARAAEALQVHVTQQAFPVLLGWQAPRFDWRGYRQLLRSGRALIEQHAIKLLHANSGAPCQWLVPLARQHKLPLLAHLHARYLLRDRCTLRLSAVDLAVGVSQPVLAGLLADGMRESRLQVVPNGIDVKRLEKQPVQDMRALLHLPSTTPLLATLGSLIERKGVDILVEALRQLHADGLAAHLLVIGEGPERAALESLAHRLGLHDYVHFLGESAVPLGILRGGVDVLVSGAREEVFGLALAEGSCAGLPVVAPRVGGIAEVIEHGHSGVLVPTNDSGALAQAIAQLLRNPTLAKQMGKTGRQRVLQCFTASTNAQALQACYDRLLQAAPRADRGYDLACWRWAQRALQLRLTGNRVAEPWL</sequence>
<comment type="similarity">
    <text evidence="1">Belongs to the glycosyltransferase group 1 family. Glycosyltransferase 4 subfamily.</text>
</comment>
<evidence type="ECO:0000256" key="3">
    <source>
        <dbReference type="ARBA" id="ARBA00022679"/>
    </source>
</evidence>
<reference evidence="7" key="1">
    <citation type="submission" date="2016-10" db="EMBL/GenBank/DDBJ databases">
        <authorList>
            <person name="Varghese N."/>
            <person name="Submissions S."/>
        </authorList>
    </citation>
    <scope>NUCLEOTIDE SEQUENCE [LARGE SCALE GENOMIC DNA]</scope>
    <source>
        <strain evidence="7">DSM 12111</strain>
    </source>
</reference>
<dbReference type="AlphaFoldDB" id="A0A1H5EEY4"/>
<organism evidence="6 7">
    <name type="scientific">Pseudomonas anguilliseptica</name>
    <dbReference type="NCBI Taxonomy" id="53406"/>
    <lineage>
        <taxon>Bacteria</taxon>
        <taxon>Pseudomonadati</taxon>
        <taxon>Pseudomonadota</taxon>
        <taxon>Gammaproteobacteria</taxon>
        <taxon>Pseudomonadales</taxon>
        <taxon>Pseudomonadaceae</taxon>
        <taxon>Pseudomonas</taxon>
    </lineage>
</organism>
<dbReference type="OrthoDB" id="9777346at2"/>
<dbReference type="Pfam" id="PF00534">
    <property type="entry name" value="Glycos_transf_1"/>
    <property type="match status" value="1"/>
</dbReference>
<dbReference type="GO" id="GO:1901135">
    <property type="term" value="P:carbohydrate derivative metabolic process"/>
    <property type="evidence" value="ECO:0007669"/>
    <property type="project" value="UniProtKB-ARBA"/>
</dbReference>
<keyword evidence="2" id="KW-0328">Glycosyltransferase</keyword>